<reference evidence="2 3" key="1">
    <citation type="submission" date="2016-08" db="EMBL/GenBank/DDBJ databases">
        <title>Hymenobacter coccineus sp. nov., Hymenobacter lapidarius sp. nov. and Hymenobacter glacialis sp. nov., isolated from Antarctic soil.</title>
        <authorList>
            <person name="Sedlacek I."/>
            <person name="Kralova S."/>
            <person name="Kyrova K."/>
            <person name="Maslanova I."/>
            <person name="Stankova E."/>
            <person name="Vrbovska V."/>
            <person name="Nemec M."/>
            <person name="Bartak M."/>
            <person name="Svec P."/>
            <person name="Busse H.-J."/>
            <person name="Pantucek R."/>
        </authorList>
    </citation>
    <scope>NUCLEOTIDE SEQUENCE [LARGE SCALE GENOMIC DNA]</scope>
    <source>
        <strain evidence="2 3">CCM 8643</strain>
    </source>
</reference>
<organism evidence="2 3">
    <name type="scientific">Hymenobacter lapidarius</name>
    <dbReference type="NCBI Taxonomy" id="1908237"/>
    <lineage>
        <taxon>Bacteria</taxon>
        <taxon>Pseudomonadati</taxon>
        <taxon>Bacteroidota</taxon>
        <taxon>Cytophagia</taxon>
        <taxon>Cytophagales</taxon>
        <taxon>Hymenobacteraceae</taxon>
        <taxon>Hymenobacter</taxon>
    </lineage>
</organism>
<gene>
    <name evidence="2" type="ORF">BEN47_18570</name>
</gene>
<evidence type="ECO:0000313" key="3">
    <source>
        <dbReference type="Proteomes" id="UP000176294"/>
    </source>
</evidence>
<keyword evidence="3" id="KW-1185">Reference proteome</keyword>
<evidence type="ECO:0008006" key="4">
    <source>
        <dbReference type="Google" id="ProtNLM"/>
    </source>
</evidence>
<protein>
    <recommendedName>
        <fullName evidence="4">DUF4398 domain-containing protein</fullName>
    </recommendedName>
</protein>
<evidence type="ECO:0000313" key="2">
    <source>
        <dbReference type="EMBL" id="OGX82412.1"/>
    </source>
</evidence>
<name>A0A1G1SUV8_9BACT</name>
<dbReference type="AlphaFoldDB" id="A0A1G1SUV8"/>
<accession>A0A1G1SUV8</accession>
<dbReference type="Proteomes" id="UP000176294">
    <property type="component" value="Unassembled WGS sequence"/>
</dbReference>
<feature type="coiled-coil region" evidence="1">
    <location>
        <begin position="127"/>
        <end position="154"/>
    </location>
</feature>
<comment type="caution">
    <text evidence="2">The sequence shown here is derived from an EMBL/GenBank/DDBJ whole genome shotgun (WGS) entry which is preliminary data.</text>
</comment>
<evidence type="ECO:0000256" key="1">
    <source>
        <dbReference type="SAM" id="Coils"/>
    </source>
</evidence>
<keyword evidence="1" id="KW-0175">Coiled coil</keyword>
<dbReference type="EMBL" id="MDZB01000147">
    <property type="protein sequence ID" value="OGX82412.1"/>
    <property type="molecule type" value="Genomic_DNA"/>
</dbReference>
<sequence length="158" mass="17767">MLAGGGLLTACSQTGGDPQLPAPTHTQLMAGHQQMEADHHRMEAADSVMEAEHAAALAAAEAQGLHQAPAFQILETRHRAFMTLCRRAMRYHAQVLARHAALERRHATGQVPAVQLQRDHATMRAEDLRMQQEHDRLVEEHQKMEREHVDLLKEISRR</sequence>
<proteinExistence type="predicted"/>